<comment type="caution">
    <text evidence="4">The sequence shown here is derived from an EMBL/GenBank/DDBJ whole genome shotgun (WGS) entry which is preliminary data.</text>
</comment>
<gene>
    <name evidence="4" type="ORF">QPX54_03965</name>
</gene>
<sequence>MCAGKKLTGLALAGIVSVFLAGCSDVESAHGDGSHESAVSMATTVSTVSTTVTTTQGAQVTDGAEEPSAPTAPSAGKDLKDSFPHAEPGVYTDDSLDYRAMHAALEIKGRAPSSDYDRDLFGRPWSDDVNVAGGHNGCDTRNDILQRDLDEISIRNGTRGCLVESGRLVSPYSGETINFHRGDNQVDIEHVVALGDAWVKGAFQWDDTKRRDFANDPINLLAVDASNNRAKGAADAATWLPPHKPFRCDYGRIQVHVKYVYDLWVTEAEHKALRNLLDQC</sequence>
<keyword evidence="2" id="KW-0732">Signal</keyword>
<reference evidence="4" key="1">
    <citation type="submission" date="2023-05" db="EMBL/GenBank/DDBJ databases">
        <title>Metabolic capabilities are highly conserved among human nasal-associated Corynebacterium species in pangenomic analyses.</title>
        <authorList>
            <person name="Tran T.H."/>
            <person name="Roberts A.Q."/>
            <person name="Escapa I.F."/>
            <person name="Gao W."/>
            <person name="Conlan S."/>
            <person name="Kong H."/>
            <person name="Segre J.A."/>
            <person name="Kelly M.S."/>
            <person name="Lemon K.P."/>
        </authorList>
    </citation>
    <scope>NUCLEOTIDE SEQUENCE</scope>
    <source>
        <strain evidence="4">KPL2654</strain>
    </source>
</reference>
<dbReference type="GO" id="GO:0004519">
    <property type="term" value="F:endonuclease activity"/>
    <property type="evidence" value="ECO:0007669"/>
    <property type="project" value="UniProtKB-KW"/>
</dbReference>
<dbReference type="EMBL" id="JASNVP010000003">
    <property type="protein sequence ID" value="MDK4325673.1"/>
    <property type="molecule type" value="Genomic_DNA"/>
</dbReference>
<protein>
    <submittedName>
        <fullName evidence="4">HNH endonuclease family protein</fullName>
    </submittedName>
</protein>
<dbReference type="PROSITE" id="PS51257">
    <property type="entry name" value="PROKAR_LIPOPROTEIN"/>
    <property type="match status" value="1"/>
</dbReference>
<keyword evidence="4" id="KW-0540">Nuclease</keyword>
<dbReference type="PANTHER" id="PTHR24094:SF15">
    <property type="entry name" value="AMP-DEPENDENT SYNTHETASE_LIGASE DOMAIN-CONTAINING PROTEIN-RELATED"/>
    <property type="match status" value="1"/>
</dbReference>
<accession>A0AAP4F9S1</accession>
<dbReference type="InterPro" id="IPR011089">
    <property type="entry name" value="GmrSD_C"/>
</dbReference>
<feature type="region of interest" description="Disordered" evidence="1">
    <location>
        <begin position="57"/>
        <end position="86"/>
    </location>
</feature>
<evidence type="ECO:0000313" key="5">
    <source>
        <dbReference type="Proteomes" id="UP001226160"/>
    </source>
</evidence>
<dbReference type="Pfam" id="PF07510">
    <property type="entry name" value="GmrSD_C"/>
    <property type="match status" value="1"/>
</dbReference>
<dbReference type="PANTHER" id="PTHR24094">
    <property type="entry name" value="SECRETED PROTEIN"/>
    <property type="match status" value="1"/>
</dbReference>
<name>A0AAP4F9S1_9CORY</name>
<dbReference type="AlphaFoldDB" id="A0AAP4F9S1"/>
<organism evidence="4 5">
    <name type="scientific">Corynebacterium propinquum</name>
    <dbReference type="NCBI Taxonomy" id="43769"/>
    <lineage>
        <taxon>Bacteria</taxon>
        <taxon>Bacillati</taxon>
        <taxon>Actinomycetota</taxon>
        <taxon>Actinomycetes</taxon>
        <taxon>Mycobacteriales</taxon>
        <taxon>Corynebacteriaceae</taxon>
        <taxon>Corynebacterium</taxon>
    </lineage>
</organism>
<evidence type="ECO:0000256" key="1">
    <source>
        <dbReference type="SAM" id="MobiDB-lite"/>
    </source>
</evidence>
<dbReference type="Proteomes" id="UP001226160">
    <property type="component" value="Unassembled WGS sequence"/>
</dbReference>
<evidence type="ECO:0000313" key="4">
    <source>
        <dbReference type="EMBL" id="MDK4325673.1"/>
    </source>
</evidence>
<keyword evidence="4" id="KW-0378">Hydrolase</keyword>
<evidence type="ECO:0000256" key="2">
    <source>
        <dbReference type="SAM" id="SignalP"/>
    </source>
</evidence>
<feature type="domain" description="GmrSD restriction endonucleases C-terminal" evidence="3">
    <location>
        <begin position="139"/>
        <end position="275"/>
    </location>
</feature>
<feature type="compositionally biased region" description="Low complexity" evidence="1">
    <location>
        <begin position="66"/>
        <end position="75"/>
    </location>
</feature>
<feature type="chain" id="PRO_5042872253" evidence="2">
    <location>
        <begin position="22"/>
        <end position="280"/>
    </location>
</feature>
<dbReference type="RefSeq" id="WP_284589540.1">
    <property type="nucleotide sequence ID" value="NZ_JASNVP010000003.1"/>
</dbReference>
<keyword evidence="4" id="KW-0255">Endonuclease</keyword>
<feature type="signal peptide" evidence="2">
    <location>
        <begin position="1"/>
        <end position="21"/>
    </location>
</feature>
<proteinExistence type="predicted"/>
<evidence type="ECO:0000259" key="3">
    <source>
        <dbReference type="Pfam" id="PF07510"/>
    </source>
</evidence>